<dbReference type="SUPFAM" id="SSF55068">
    <property type="entry name" value="Peptide methionine sulfoxide reductase"/>
    <property type="match status" value="1"/>
</dbReference>
<dbReference type="EMBL" id="JAAKZF010000082">
    <property type="protein sequence ID" value="NGO55166.1"/>
    <property type="molecule type" value="Genomic_DNA"/>
</dbReference>
<dbReference type="RefSeq" id="WP_165033524.1">
    <property type="nucleotide sequence ID" value="NZ_JAAKZF010000082.1"/>
</dbReference>
<dbReference type="Proteomes" id="UP001642900">
    <property type="component" value="Unassembled WGS sequence"/>
</dbReference>
<proteinExistence type="inferred from homology"/>
<sequence>MTAKTERAVLAGGCFWGLQELLRRARGVLSTRVGYIGGEVPNPSYGDHHGHAEAVEVVYNPKLLTYRALLELFFQIHDPTTYEQQGSDFGSGYRSAVFYTDDSQKEVALATIAEIEASSRWPGPIVTEINPEERFWEAEPEHQDYLQRHPGGYSCHFPRPQWRLPRGG</sequence>
<organism evidence="8 9">
    <name type="scientific">Allomesorhizobium camelthorni</name>
    <dbReference type="NCBI Taxonomy" id="475069"/>
    <lineage>
        <taxon>Bacteria</taxon>
        <taxon>Pseudomonadati</taxon>
        <taxon>Pseudomonadota</taxon>
        <taxon>Alphaproteobacteria</taxon>
        <taxon>Hyphomicrobiales</taxon>
        <taxon>Phyllobacteriaceae</taxon>
        <taxon>Allomesorhizobium</taxon>
    </lineage>
</organism>
<evidence type="ECO:0000313" key="9">
    <source>
        <dbReference type="Proteomes" id="UP001642900"/>
    </source>
</evidence>
<feature type="active site" evidence="6">
    <location>
        <position position="14"/>
    </location>
</feature>
<dbReference type="GO" id="GO:0008113">
    <property type="term" value="F:peptide-methionine (S)-S-oxide reductase activity"/>
    <property type="evidence" value="ECO:0007669"/>
    <property type="project" value="UniProtKB-UniRule"/>
</dbReference>
<evidence type="ECO:0000256" key="3">
    <source>
        <dbReference type="ARBA" id="ARBA00024679"/>
    </source>
</evidence>
<comment type="catalytic activity">
    <reaction evidence="5 6">
        <text>[thioredoxin]-disulfide + L-methionine + H2O = L-methionine (S)-S-oxide + [thioredoxin]-dithiol</text>
        <dbReference type="Rhea" id="RHEA:19993"/>
        <dbReference type="Rhea" id="RHEA-COMP:10698"/>
        <dbReference type="Rhea" id="RHEA-COMP:10700"/>
        <dbReference type="ChEBI" id="CHEBI:15377"/>
        <dbReference type="ChEBI" id="CHEBI:29950"/>
        <dbReference type="ChEBI" id="CHEBI:50058"/>
        <dbReference type="ChEBI" id="CHEBI:57844"/>
        <dbReference type="ChEBI" id="CHEBI:58772"/>
        <dbReference type="EC" id="1.8.4.11"/>
    </reaction>
</comment>
<dbReference type="NCBIfam" id="TIGR00401">
    <property type="entry name" value="msrA"/>
    <property type="match status" value="1"/>
</dbReference>
<evidence type="ECO:0000256" key="1">
    <source>
        <dbReference type="ARBA" id="ARBA00005591"/>
    </source>
</evidence>
<evidence type="ECO:0000256" key="6">
    <source>
        <dbReference type="HAMAP-Rule" id="MF_01401"/>
    </source>
</evidence>
<evidence type="ECO:0000256" key="4">
    <source>
        <dbReference type="ARBA" id="ARBA00047806"/>
    </source>
</evidence>
<protein>
    <recommendedName>
        <fullName evidence="6">Peptide methionine sulfoxide reductase MsrA</fullName>
        <shortName evidence="6">Protein-methionine-S-oxide reductase</shortName>
        <ecNumber evidence="6">1.8.4.11</ecNumber>
    </recommendedName>
    <alternativeName>
        <fullName evidence="6">Peptide-methionine (S)-S-oxide reductase</fullName>
        <shortName evidence="6">Peptide Met(O) reductase</shortName>
    </alternativeName>
</protein>
<dbReference type="HAMAP" id="MF_01401">
    <property type="entry name" value="MsrA"/>
    <property type="match status" value="1"/>
</dbReference>
<dbReference type="AlphaFoldDB" id="A0A6G4WLT2"/>
<dbReference type="EC" id="1.8.4.11" evidence="6"/>
<dbReference type="PANTHER" id="PTHR43774">
    <property type="entry name" value="PEPTIDE METHIONINE SULFOXIDE REDUCTASE"/>
    <property type="match status" value="1"/>
</dbReference>
<evidence type="ECO:0000256" key="5">
    <source>
        <dbReference type="ARBA" id="ARBA00048782"/>
    </source>
</evidence>
<keyword evidence="9" id="KW-1185">Reference proteome</keyword>
<dbReference type="Pfam" id="PF01625">
    <property type="entry name" value="PMSR"/>
    <property type="match status" value="1"/>
</dbReference>
<dbReference type="InterPro" id="IPR002569">
    <property type="entry name" value="Met_Sox_Rdtase_MsrA_dom"/>
</dbReference>
<comment type="function">
    <text evidence="3 6">Has an important function as a repair enzyme for proteins that have been inactivated by oxidation. Catalyzes the reversible oxidation-reduction of methionine sulfoxide in proteins to methionine.</text>
</comment>
<dbReference type="FunFam" id="3.30.1060.10:FF:000005">
    <property type="entry name" value="Peptide methionine sulfoxide reductase MsrA"/>
    <property type="match status" value="1"/>
</dbReference>
<gene>
    <name evidence="6 8" type="primary">msrA</name>
    <name evidence="8" type="ORF">G6N73_29475</name>
</gene>
<comment type="caution">
    <text evidence="8">The sequence shown here is derived from an EMBL/GenBank/DDBJ whole genome shotgun (WGS) entry which is preliminary data.</text>
</comment>
<keyword evidence="2 6" id="KW-0560">Oxidoreductase</keyword>
<reference evidence="8 9" key="1">
    <citation type="submission" date="2020-02" db="EMBL/GenBank/DDBJ databases">
        <title>Genome sequence of strain CCNWXJ40-4.</title>
        <authorList>
            <person name="Gao J."/>
            <person name="Sun J."/>
        </authorList>
    </citation>
    <scope>NUCLEOTIDE SEQUENCE [LARGE SCALE GENOMIC DNA]</scope>
    <source>
        <strain evidence="8 9">CCNWXJ 40-4</strain>
    </source>
</reference>
<dbReference type="PANTHER" id="PTHR43774:SF1">
    <property type="entry name" value="PEPTIDE METHIONINE SULFOXIDE REDUCTASE MSRA 2"/>
    <property type="match status" value="1"/>
</dbReference>
<dbReference type="Gene3D" id="3.30.1060.10">
    <property type="entry name" value="Peptide methionine sulphoxide reductase MsrA"/>
    <property type="match status" value="1"/>
</dbReference>
<dbReference type="InterPro" id="IPR036509">
    <property type="entry name" value="Met_Sox_Rdtase_MsrA_sf"/>
</dbReference>
<evidence type="ECO:0000313" key="8">
    <source>
        <dbReference type="EMBL" id="NGO55166.1"/>
    </source>
</evidence>
<comment type="similarity">
    <text evidence="1 6">Belongs to the MsrA Met sulfoxide reductase family.</text>
</comment>
<evidence type="ECO:0000256" key="2">
    <source>
        <dbReference type="ARBA" id="ARBA00023002"/>
    </source>
</evidence>
<comment type="catalytic activity">
    <reaction evidence="4 6">
        <text>L-methionyl-[protein] + [thioredoxin]-disulfide + H2O = L-methionyl-(S)-S-oxide-[protein] + [thioredoxin]-dithiol</text>
        <dbReference type="Rhea" id="RHEA:14217"/>
        <dbReference type="Rhea" id="RHEA-COMP:10698"/>
        <dbReference type="Rhea" id="RHEA-COMP:10700"/>
        <dbReference type="Rhea" id="RHEA-COMP:12313"/>
        <dbReference type="Rhea" id="RHEA-COMP:12315"/>
        <dbReference type="ChEBI" id="CHEBI:15377"/>
        <dbReference type="ChEBI" id="CHEBI:16044"/>
        <dbReference type="ChEBI" id="CHEBI:29950"/>
        <dbReference type="ChEBI" id="CHEBI:44120"/>
        <dbReference type="ChEBI" id="CHEBI:50058"/>
        <dbReference type="EC" id="1.8.4.11"/>
    </reaction>
</comment>
<accession>A0A6G4WLT2</accession>
<evidence type="ECO:0000259" key="7">
    <source>
        <dbReference type="Pfam" id="PF01625"/>
    </source>
</evidence>
<name>A0A6G4WLT2_9HYPH</name>
<feature type="domain" description="Peptide methionine sulphoxide reductase MsrA" evidence="7">
    <location>
        <begin position="8"/>
        <end position="154"/>
    </location>
</feature>